<proteinExistence type="predicted"/>
<organism evidence="6 7">
    <name type="scientific">Ignelater luminosus</name>
    <name type="common">Cucubano</name>
    <name type="synonym">Pyrophorus luminosus</name>
    <dbReference type="NCBI Taxonomy" id="2038154"/>
    <lineage>
        <taxon>Eukaryota</taxon>
        <taxon>Metazoa</taxon>
        <taxon>Ecdysozoa</taxon>
        <taxon>Arthropoda</taxon>
        <taxon>Hexapoda</taxon>
        <taxon>Insecta</taxon>
        <taxon>Pterygota</taxon>
        <taxon>Neoptera</taxon>
        <taxon>Endopterygota</taxon>
        <taxon>Coleoptera</taxon>
        <taxon>Polyphaga</taxon>
        <taxon>Elateriformia</taxon>
        <taxon>Elateroidea</taxon>
        <taxon>Elateridae</taxon>
        <taxon>Agrypninae</taxon>
        <taxon>Pyrophorini</taxon>
        <taxon>Ignelater</taxon>
    </lineage>
</organism>
<keyword evidence="3" id="KW-0862">Zinc</keyword>
<dbReference type="InterPro" id="IPR048367">
    <property type="entry name" value="TNP-like_RNaseH_C"/>
</dbReference>
<dbReference type="InterPro" id="IPR048365">
    <property type="entry name" value="TNP-like_RNaseH_N"/>
</dbReference>
<dbReference type="InterPro" id="IPR011011">
    <property type="entry name" value="Znf_FYVE_PHD"/>
</dbReference>
<reference evidence="6" key="1">
    <citation type="submission" date="2019-08" db="EMBL/GenBank/DDBJ databases">
        <title>The genome of the North American firefly Photinus pyralis.</title>
        <authorList>
            <consortium name="Photinus pyralis genome working group"/>
            <person name="Fallon T.R."/>
            <person name="Sander Lower S.E."/>
            <person name="Weng J.-K."/>
        </authorList>
    </citation>
    <scope>NUCLEOTIDE SEQUENCE</scope>
    <source>
        <strain evidence="6">TRF0915ILg1</strain>
        <tissue evidence="6">Whole body</tissue>
    </source>
</reference>
<evidence type="ECO:0000256" key="2">
    <source>
        <dbReference type="ARBA" id="ARBA00022771"/>
    </source>
</evidence>
<comment type="caution">
    <text evidence="6">The sequence shown here is derived from an EMBL/GenBank/DDBJ whole genome shotgun (WGS) entry which is preliminary data.</text>
</comment>
<dbReference type="InterPro" id="IPR001965">
    <property type="entry name" value="Znf_PHD"/>
</dbReference>
<dbReference type="Gene3D" id="3.30.40.10">
    <property type="entry name" value="Zinc/RING finger domain, C3HC4 (zinc finger)"/>
    <property type="match status" value="1"/>
</dbReference>
<dbReference type="AlphaFoldDB" id="A0A8K0CJ81"/>
<dbReference type="Pfam" id="PF21789">
    <property type="entry name" value="TNP-like_RNaseH_C"/>
    <property type="match status" value="1"/>
</dbReference>
<keyword evidence="1" id="KW-0479">Metal-binding</keyword>
<dbReference type="GO" id="GO:0008270">
    <property type="term" value="F:zinc ion binding"/>
    <property type="evidence" value="ECO:0007669"/>
    <property type="project" value="UniProtKB-KW"/>
</dbReference>
<gene>
    <name evidence="6" type="ORF">ILUMI_18815</name>
</gene>
<dbReference type="Proteomes" id="UP000801492">
    <property type="component" value="Unassembled WGS sequence"/>
</dbReference>
<dbReference type="OrthoDB" id="6783883at2759"/>
<feature type="region of interest" description="Disordered" evidence="4">
    <location>
        <begin position="219"/>
        <end position="248"/>
    </location>
</feature>
<dbReference type="SMART" id="SM00249">
    <property type="entry name" value="PHD"/>
    <property type="match status" value="1"/>
</dbReference>
<dbReference type="InterPro" id="IPR048366">
    <property type="entry name" value="TNP-like_GBD"/>
</dbReference>
<evidence type="ECO:0000313" key="7">
    <source>
        <dbReference type="Proteomes" id="UP000801492"/>
    </source>
</evidence>
<feature type="domain" description="Zinc finger PHD-type" evidence="5">
    <location>
        <begin position="375"/>
        <end position="423"/>
    </location>
</feature>
<accession>A0A8K0CJ81</accession>
<protein>
    <recommendedName>
        <fullName evidence="5">Zinc finger PHD-type domain-containing protein</fullName>
    </recommendedName>
</protein>
<sequence length="1170" mass="135191">MVSNRLSRMNTSKPVAKIILNYMVVLVMTEDWLTLCTRFRAVMILLLSKYDNADVISSKRLLLPDEDDNCADILFKEKNEFTEYEDTEFPVSGQVMDSPFYVFFQKVYTDVFDNYYLVPESNQHTCNPYVHIAFAKYLLKHYMPYVPLWSALMSKLKPVASNTIRYSNSNAESWFKIVKHDVLNEKKNLKAGRFIDIVKLPKKDKSLRQAKVVEISPEREYTQKSSKDEHMEIDNMESKETWRRRGKKKVRSTYFSSTPVAIKNLFTAAEKVSFGNRASAASTTEDNDSGMPSKEKIPRIDEKATTTSCGKSTCVDERKLINANPSAGTNDEVLIARIKRFIIRRDRTQIQNKLNANPSTVFTTRLSRCMGTILVCGQHDIGSNWILCKLCRRWVHFSCLKITAEEEQRMSVDSFEFVCLMCNCITPWQRYYTTNVDLDDIETQMFITSYKQQLIDIWLRKDTYLAERFTKLKPELRKEHLKWHYVSESFTYTTVRSISLYLKLLIPECDDAMFRCYVLLPSICESIFYKVSGYKLCETDLATLHKEHYERTPSEEMVLPGLQSSIQSVDTSGSEYAGETNDCQNVFLCQDPFKESDFVNETKHRLNYMTIPIRVDTVNHEPQANAKEFTSLSHLPHKEILSSSQCLDEFDFLLECKGILRQIGVKRKDLHSREEAMYQIHRNTMGKMSKLKKALENEKENYLIRNQMQIKVFMAEDKSFALSIYKRGPRTYRYLQEFFALPSIRTMKDMLSKIPFETGINSLVLAHISSEIEKMEPLNRYISLSFDEMYLSSGVYYDPFQDQITGYEDLGHLGRKKLQANHTLVFMIRGLRRSYKQVVNYYLTNNCVGAAELKSIIIETIPQLHKIGFKVVCTVCDQRATNRSALKALSEQTRSDCDYQFFVNGGIVSIIYDVSHLLKNTSNVLIRCKLLFANNKCAKMENIEGAFHHDQRTRTYKILKKLHQEHFNFQDSYNKMKVGVAAKQLSESMVLAIETFQSVGLMSDESLFIAEFCHQMDELFDSLNGSSATTSEVKKYRCALSSNSIDLKTNKAVTNEYYFIKGWTTTIKSMIYIWQTLSRNGFKYLAPRAFNQDRVENLFSQIRQHGKSNINPTCHHFIATLKTVIVNALGKQFIRGSNCEDDGCTPITGLAHLLHNSYDSKPNADDETNN</sequence>
<evidence type="ECO:0000256" key="3">
    <source>
        <dbReference type="ARBA" id="ARBA00022833"/>
    </source>
</evidence>
<dbReference type="Pfam" id="PF21788">
    <property type="entry name" value="TNP-like_GBD"/>
    <property type="match status" value="1"/>
</dbReference>
<keyword evidence="2" id="KW-0863">Zinc-finger</keyword>
<feature type="compositionally biased region" description="Basic and acidic residues" evidence="4">
    <location>
        <begin position="293"/>
        <end position="304"/>
    </location>
</feature>
<dbReference type="EMBL" id="VTPC01083912">
    <property type="protein sequence ID" value="KAF2887359.1"/>
    <property type="molecule type" value="Genomic_DNA"/>
</dbReference>
<evidence type="ECO:0000259" key="5">
    <source>
        <dbReference type="SMART" id="SM00249"/>
    </source>
</evidence>
<keyword evidence="7" id="KW-1185">Reference proteome</keyword>
<dbReference type="Pfam" id="PF00628">
    <property type="entry name" value="PHD"/>
    <property type="match status" value="1"/>
</dbReference>
<dbReference type="InterPro" id="IPR019787">
    <property type="entry name" value="Znf_PHD-finger"/>
</dbReference>
<feature type="region of interest" description="Disordered" evidence="4">
    <location>
        <begin position="278"/>
        <end position="304"/>
    </location>
</feature>
<dbReference type="SUPFAM" id="SSF57903">
    <property type="entry name" value="FYVE/PHD zinc finger"/>
    <property type="match status" value="1"/>
</dbReference>
<feature type="compositionally biased region" description="Basic and acidic residues" evidence="4">
    <location>
        <begin position="219"/>
        <end position="243"/>
    </location>
</feature>
<evidence type="ECO:0000256" key="1">
    <source>
        <dbReference type="ARBA" id="ARBA00022723"/>
    </source>
</evidence>
<evidence type="ECO:0000313" key="6">
    <source>
        <dbReference type="EMBL" id="KAF2887359.1"/>
    </source>
</evidence>
<name>A0A8K0CJ81_IGNLU</name>
<evidence type="ECO:0000256" key="4">
    <source>
        <dbReference type="SAM" id="MobiDB-lite"/>
    </source>
</evidence>
<dbReference type="InterPro" id="IPR013083">
    <property type="entry name" value="Znf_RING/FYVE/PHD"/>
</dbReference>
<dbReference type="Pfam" id="PF21787">
    <property type="entry name" value="TNP-like_RNaseH_N"/>
    <property type="match status" value="1"/>
</dbReference>